<sequence>MKGKDCRKRKIGFLLAMILALTLLAGCGQEKAKEEGTGPKPIKIAVLPVEDTMPMLVAKEKGYFAEEQLQVELVNFQSPVEQSNGMQSGEMDGMQTDMIVAALLKDSGLDLRITSITLGVTPQEGRFAILASPQSNINSLEDLKGKNIGISYNSIIEYVTDGLLTAGGIDPAEVKKTAIPKIPVRMEMLFSNQIDAIVVPDPLVSFAEHQGAKVIAQDTEKNLSQNVLFFTQKTIEENRDGVEAFYRAYRKAVDDLNDHPEDFRTLLVENINIPEPIADAYQLQHYPQPQVPGQTDVQNILDWMNKKALLKNDLKYQDLVQEIKTP</sequence>
<dbReference type="InterPro" id="IPR001638">
    <property type="entry name" value="Solute-binding_3/MltF_N"/>
</dbReference>
<feature type="signal peptide" evidence="4">
    <location>
        <begin position="1"/>
        <end position="25"/>
    </location>
</feature>
<dbReference type="Pfam" id="PF09084">
    <property type="entry name" value="NMT1"/>
    <property type="match status" value="1"/>
</dbReference>
<dbReference type="SMART" id="SM00062">
    <property type="entry name" value="PBPb"/>
    <property type="match status" value="1"/>
</dbReference>
<evidence type="ECO:0000256" key="4">
    <source>
        <dbReference type="SAM" id="SignalP"/>
    </source>
</evidence>
<evidence type="ECO:0000259" key="5">
    <source>
        <dbReference type="SMART" id="SM00062"/>
    </source>
</evidence>
<name>A0ABT1XZJ7_9FIRM</name>
<feature type="chain" id="PRO_5045208735" evidence="4">
    <location>
        <begin position="26"/>
        <end position="326"/>
    </location>
</feature>
<dbReference type="PANTHER" id="PTHR30024:SF47">
    <property type="entry name" value="TAURINE-BINDING PERIPLASMIC PROTEIN"/>
    <property type="match status" value="1"/>
</dbReference>
<comment type="similarity">
    <text evidence="2">Belongs to the bacterial solute-binding protein SsuA/TauA family.</text>
</comment>
<accession>A0ABT1XZJ7</accession>
<proteinExistence type="inferred from homology"/>
<feature type="domain" description="Solute-binding protein family 3/N-terminal" evidence="5">
    <location>
        <begin position="41"/>
        <end position="274"/>
    </location>
</feature>
<keyword evidence="3 4" id="KW-0732">Signal</keyword>
<dbReference type="RefSeq" id="WP_257911552.1">
    <property type="nucleotide sequence ID" value="NZ_JANPWE010000001.1"/>
</dbReference>
<dbReference type="EMBL" id="JANPWE010000001">
    <property type="protein sequence ID" value="MCR6544039.1"/>
    <property type="molecule type" value="Genomic_DNA"/>
</dbReference>
<comment type="subcellular location">
    <subcellularLocation>
        <location evidence="1">Periplasm</location>
    </subcellularLocation>
</comment>
<dbReference type="Gene3D" id="3.40.190.10">
    <property type="entry name" value="Periplasmic binding protein-like II"/>
    <property type="match status" value="2"/>
</dbReference>
<organism evidence="6 7">
    <name type="scientific">Dehalobacterium formicoaceticum</name>
    <dbReference type="NCBI Taxonomy" id="51515"/>
    <lineage>
        <taxon>Bacteria</taxon>
        <taxon>Bacillati</taxon>
        <taxon>Bacillota</taxon>
        <taxon>Clostridia</taxon>
        <taxon>Eubacteriales</taxon>
        <taxon>Peptococcaceae</taxon>
        <taxon>Dehalobacterium</taxon>
    </lineage>
</organism>
<gene>
    <name evidence="6" type="ORF">NVS47_00640</name>
</gene>
<evidence type="ECO:0000313" key="6">
    <source>
        <dbReference type="EMBL" id="MCR6544039.1"/>
    </source>
</evidence>
<dbReference type="InterPro" id="IPR015168">
    <property type="entry name" value="SsuA/THI5"/>
</dbReference>
<protein>
    <submittedName>
        <fullName evidence="6">MetQ/NlpA family ABC transporter substrate-binding protein</fullName>
    </submittedName>
</protein>
<dbReference type="Proteomes" id="UP001524944">
    <property type="component" value="Unassembled WGS sequence"/>
</dbReference>
<dbReference type="PROSITE" id="PS51257">
    <property type="entry name" value="PROKAR_LIPOPROTEIN"/>
    <property type="match status" value="1"/>
</dbReference>
<evidence type="ECO:0000313" key="7">
    <source>
        <dbReference type="Proteomes" id="UP001524944"/>
    </source>
</evidence>
<reference evidence="6 7" key="1">
    <citation type="submission" date="2022-08" db="EMBL/GenBank/DDBJ databases">
        <title>Proteogenomics of the novel Dehalobacterium formicoaceticum strain EZ94 highlights a key role of methyltransferases during anaerobic dichloromethane degradation.</title>
        <authorList>
            <person name="Wasmund K."/>
        </authorList>
    </citation>
    <scope>NUCLEOTIDE SEQUENCE [LARGE SCALE GENOMIC DNA]</scope>
    <source>
        <strain evidence="6 7">EZ94</strain>
    </source>
</reference>
<evidence type="ECO:0000256" key="1">
    <source>
        <dbReference type="ARBA" id="ARBA00004418"/>
    </source>
</evidence>
<evidence type="ECO:0000256" key="3">
    <source>
        <dbReference type="ARBA" id="ARBA00022729"/>
    </source>
</evidence>
<comment type="caution">
    <text evidence="6">The sequence shown here is derived from an EMBL/GenBank/DDBJ whole genome shotgun (WGS) entry which is preliminary data.</text>
</comment>
<keyword evidence="7" id="KW-1185">Reference proteome</keyword>
<dbReference type="SUPFAM" id="SSF53850">
    <property type="entry name" value="Periplasmic binding protein-like II"/>
    <property type="match status" value="1"/>
</dbReference>
<evidence type="ECO:0000256" key="2">
    <source>
        <dbReference type="ARBA" id="ARBA00010742"/>
    </source>
</evidence>
<dbReference type="PANTHER" id="PTHR30024">
    <property type="entry name" value="ALIPHATIC SULFONATES-BINDING PROTEIN-RELATED"/>
    <property type="match status" value="1"/>
</dbReference>